<dbReference type="PANTHER" id="PTHR44196:SF1">
    <property type="entry name" value="DEHYDROGENASE_REDUCTASE SDR FAMILY MEMBER 7B"/>
    <property type="match status" value="1"/>
</dbReference>
<dbReference type="GO" id="GO:0016491">
    <property type="term" value="F:oxidoreductase activity"/>
    <property type="evidence" value="ECO:0007669"/>
    <property type="project" value="UniProtKB-KW"/>
</dbReference>
<protein>
    <submittedName>
        <fullName evidence="4">Oxidoreductase, short chain dehydrogenase/reductase family</fullName>
    </submittedName>
</protein>
<name>B0C421_ACAM1</name>
<dbReference type="STRING" id="329726.AM1_1244"/>
<keyword evidence="2" id="KW-0560">Oxidoreductase</keyword>
<sequence>MDLLFFPCLRVNQRRLERLLVGKTVLITGASYGIGECLALRLALPMTQLILVARTEEKLLAVQAQVEARGGQADIFPCDLRQPTEVEALLEQLPHPIDILVSNAGKSIRRSLFDSLDRFHDFTRTMNINYFGPVQLMLALTPTLVAQQGHMINISAINVLLLPAPQWAAYQASKTAFDQWFRCAAPELNAQGVKTTSIYLPLVRTRMIAPTKAYQNMPALSPDQVAKLICKAMVTRSRTIAPWWLMMGELVSVLLRWPGEVIWSGVMRWRR</sequence>
<comment type="similarity">
    <text evidence="1 3">Belongs to the short-chain dehydrogenases/reductases (SDR) family.</text>
</comment>
<evidence type="ECO:0000256" key="1">
    <source>
        <dbReference type="ARBA" id="ARBA00006484"/>
    </source>
</evidence>
<evidence type="ECO:0000256" key="3">
    <source>
        <dbReference type="RuleBase" id="RU000363"/>
    </source>
</evidence>
<dbReference type="PRINTS" id="PR00080">
    <property type="entry name" value="SDRFAMILY"/>
</dbReference>
<dbReference type="SUPFAM" id="SSF51735">
    <property type="entry name" value="NAD(P)-binding Rossmann-fold domains"/>
    <property type="match status" value="1"/>
</dbReference>
<evidence type="ECO:0000313" key="4">
    <source>
        <dbReference type="EMBL" id="ABW26281.1"/>
    </source>
</evidence>
<dbReference type="GO" id="GO:0016020">
    <property type="term" value="C:membrane"/>
    <property type="evidence" value="ECO:0007669"/>
    <property type="project" value="TreeGrafter"/>
</dbReference>
<dbReference type="Gene3D" id="3.40.50.720">
    <property type="entry name" value="NAD(P)-binding Rossmann-like Domain"/>
    <property type="match status" value="1"/>
</dbReference>
<accession>B0C421</accession>
<dbReference type="EMBL" id="CP000828">
    <property type="protein sequence ID" value="ABW26281.1"/>
    <property type="molecule type" value="Genomic_DNA"/>
</dbReference>
<dbReference type="RefSeq" id="WP_012161827.1">
    <property type="nucleotide sequence ID" value="NC_009925.1"/>
</dbReference>
<dbReference type="KEGG" id="amr:AM1_1244"/>
<evidence type="ECO:0000256" key="2">
    <source>
        <dbReference type="ARBA" id="ARBA00023002"/>
    </source>
</evidence>
<dbReference type="OrthoDB" id="9775296at2"/>
<dbReference type="Pfam" id="PF00106">
    <property type="entry name" value="adh_short"/>
    <property type="match status" value="1"/>
</dbReference>
<dbReference type="AlphaFoldDB" id="B0C421"/>
<gene>
    <name evidence="4" type="ordered locus">AM1_1244</name>
</gene>
<evidence type="ECO:0000313" key="5">
    <source>
        <dbReference type="Proteomes" id="UP000000268"/>
    </source>
</evidence>
<dbReference type="PANTHER" id="PTHR44196">
    <property type="entry name" value="DEHYDROGENASE/REDUCTASE SDR FAMILY MEMBER 7B"/>
    <property type="match status" value="1"/>
</dbReference>
<dbReference type="eggNOG" id="COG0300">
    <property type="taxonomic scope" value="Bacteria"/>
</dbReference>
<keyword evidence="5" id="KW-1185">Reference proteome</keyword>
<dbReference type="InterPro" id="IPR002347">
    <property type="entry name" value="SDR_fam"/>
</dbReference>
<dbReference type="HOGENOM" id="CLU_010194_2_1_3"/>
<proteinExistence type="inferred from homology"/>
<dbReference type="PRINTS" id="PR00081">
    <property type="entry name" value="GDHRDH"/>
</dbReference>
<dbReference type="InterPro" id="IPR036291">
    <property type="entry name" value="NAD(P)-bd_dom_sf"/>
</dbReference>
<organism evidence="4 5">
    <name type="scientific">Acaryochloris marina (strain MBIC 11017)</name>
    <dbReference type="NCBI Taxonomy" id="329726"/>
    <lineage>
        <taxon>Bacteria</taxon>
        <taxon>Bacillati</taxon>
        <taxon>Cyanobacteriota</taxon>
        <taxon>Cyanophyceae</taxon>
        <taxon>Acaryochloridales</taxon>
        <taxon>Acaryochloridaceae</taxon>
        <taxon>Acaryochloris</taxon>
    </lineage>
</organism>
<reference evidence="4 5" key="1">
    <citation type="journal article" date="2008" name="Proc. Natl. Acad. Sci. U.S.A.">
        <title>Niche adaptation and genome expansion in the chlorophyll d-producing cyanobacterium Acaryochloris marina.</title>
        <authorList>
            <person name="Swingley W.D."/>
            <person name="Chen M."/>
            <person name="Cheung P.C."/>
            <person name="Conrad A.L."/>
            <person name="Dejesa L.C."/>
            <person name="Hao J."/>
            <person name="Honchak B.M."/>
            <person name="Karbach L.E."/>
            <person name="Kurdoglu A."/>
            <person name="Lahiri S."/>
            <person name="Mastrian S.D."/>
            <person name="Miyashita H."/>
            <person name="Page L."/>
            <person name="Ramakrishna P."/>
            <person name="Satoh S."/>
            <person name="Sattley W.M."/>
            <person name="Shimada Y."/>
            <person name="Taylor H.L."/>
            <person name="Tomo T."/>
            <person name="Tsuchiya T."/>
            <person name="Wang Z.T."/>
            <person name="Raymond J."/>
            <person name="Mimuro M."/>
            <person name="Blankenship R.E."/>
            <person name="Touchman J.W."/>
        </authorList>
    </citation>
    <scope>NUCLEOTIDE SEQUENCE [LARGE SCALE GENOMIC DNA]</scope>
    <source>
        <strain evidence="5">MBIC 11017</strain>
    </source>
</reference>
<dbReference type="Proteomes" id="UP000000268">
    <property type="component" value="Chromosome"/>
</dbReference>